<evidence type="ECO:0000256" key="2">
    <source>
        <dbReference type="ARBA" id="ARBA00022741"/>
    </source>
</evidence>
<dbReference type="InterPro" id="IPR000719">
    <property type="entry name" value="Prot_kinase_dom"/>
</dbReference>
<proteinExistence type="predicted"/>
<reference evidence="7" key="1">
    <citation type="submission" date="2021-06" db="EMBL/GenBank/DDBJ databases">
        <authorList>
            <person name="Hodson N. C."/>
            <person name="Mongue J. A."/>
            <person name="Jaron S. K."/>
        </authorList>
    </citation>
    <scope>NUCLEOTIDE SEQUENCE</scope>
</reference>
<dbReference type="PROSITE" id="PS00108">
    <property type="entry name" value="PROTEIN_KINASE_ST"/>
    <property type="match status" value="1"/>
</dbReference>
<dbReference type="GO" id="GO:0005524">
    <property type="term" value="F:ATP binding"/>
    <property type="evidence" value="ECO:0007669"/>
    <property type="project" value="UniProtKB-UniRule"/>
</dbReference>
<evidence type="ECO:0000256" key="4">
    <source>
        <dbReference type="PROSITE-ProRule" id="PRU10141"/>
    </source>
</evidence>
<dbReference type="Pfam" id="PF00069">
    <property type="entry name" value="Pkinase"/>
    <property type="match status" value="1"/>
</dbReference>
<dbReference type="OrthoDB" id="2687620at2759"/>
<protein>
    <recommendedName>
        <fullName evidence="1">non-specific serine/threonine protein kinase</fullName>
        <ecNumber evidence="1">2.7.11.1</ecNumber>
    </recommendedName>
</protein>
<feature type="compositionally biased region" description="Basic residues" evidence="5">
    <location>
        <begin position="507"/>
        <end position="516"/>
    </location>
</feature>
<keyword evidence="2 4" id="KW-0547">Nucleotide-binding</keyword>
<dbReference type="GO" id="GO:0004674">
    <property type="term" value="F:protein serine/threonine kinase activity"/>
    <property type="evidence" value="ECO:0007669"/>
    <property type="project" value="UniProtKB-EC"/>
</dbReference>
<evidence type="ECO:0000313" key="8">
    <source>
        <dbReference type="Proteomes" id="UP000708208"/>
    </source>
</evidence>
<dbReference type="PROSITE" id="PS50011">
    <property type="entry name" value="PROTEIN_KINASE_DOM"/>
    <property type="match status" value="1"/>
</dbReference>
<name>A0A8J2LR18_9HEXA</name>
<feature type="region of interest" description="Disordered" evidence="5">
    <location>
        <begin position="467"/>
        <end position="518"/>
    </location>
</feature>
<dbReference type="PANTHER" id="PTHR11909">
    <property type="entry name" value="CASEIN KINASE-RELATED"/>
    <property type="match status" value="1"/>
</dbReference>
<dbReference type="Proteomes" id="UP000708208">
    <property type="component" value="Unassembled WGS sequence"/>
</dbReference>
<keyword evidence="3 4" id="KW-0067">ATP-binding</keyword>
<dbReference type="InterPro" id="IPR017441">
    <property type="entry name" value="Protein_kinase_ATP_BS"/>
</dbReference>
<keyword evidence="8" id="KW-1185">Reference proteome</keyword>
<feature type="binding site" evidence="4">
    <location>
        <position position="139"/>
    </location>
    <ligand>
        <name>ATP</name>
        <dbReference type="ChEBI" id="CHEBI:30616"/>
    </ligand>
</feature>
<dbReference type="InterPro" id="IPR050235">
    <property type="entry name" value="CK1_Ser-Thr_kinase"/>
</dbReference>
<dbReference type="InterPro" id="IPR008271">
    <property type="entry name" value="Ser/Thr_kinase_AS"/>
</dbReference>
<evidence type="ECO:0000256" key="1">
    <source>
        <dbReference type="ARBA" id="ARBA00012513"/>
    </source>
</evidence>
<dbReference type="EC" id="2.7.11.1" evidence="1"/>
<dbReference type="EMBL" id="CAJVCH010570853">
    <property type="protein sequence ID" value="CAG7836036.1"/>
    <property type="molecule type" value="Genomic_DNA"/>
</dbReference>
<organism evidence="7 8">
    <name type="scientific">Allacma fusca</name>
    <dbReference type="NCBI Taxonomy" id="39272"/>
    <lineage>
        <taxon>Eukaryota</taxon>
        <taxon>Metazoa</taxon>
        <taxon>Ecdysozoa</taxon>
        <taxon>Arthropoda</taxon>
        <taxon>Hexapoda</taxon>
        <taxon>Collembola</taxon>
        <taxon>Symphypleona</taxon>
        <taxon>Sminthuridae</taxon>
        <taxon>Allacma</taxon>
    </lineage>
</organism>
<feature type="compositionally biased region" description="Basic residues" evidence="5">
    <location>
        <begin position="467"/>
        <end position="478"/>
    </location>
</feature>
<dbReference type="SMART" id="SM00220">
    <property type="entry name" value="S_TKc"/>
    <property type="match status" value="1"/>
</dbReference>
<gene>
    <name evidence="7" type="ORF">AFUS01_LOCUS45327</name>
</gene>
<dbReference type="PROSITE" id="PS00107">
    <property type="entry name" value="PROTEIN_KINASE_ATP"/>
    <property type="match status" value="1"/>
</dbReference>
<evidence type="ECO:0000313" key="7">
    <source>
        <dbReference type="EMBL" id="CAG7836036.1"/>
    </source>
</evidence>
<feature type="domain" description="Protein kinase" evidence="6">
    <location>
        <begin position="105"/>
        <end position="412"/>
    </location>
</feature>
<evidence type="ECO:0000256" key="3">
    <source>
        <dbReference type="ARBA" id="ARBA00022840"/>
    </source>
</evidence>
<evidence type="ECO:0000259" key="6">
    <source>
        <dbReference type="PROSITE" id="PS50011"/>
    </source>
</evidence>
<comment type="caution">
    <text evidence="7">The sequence shown here is derived from an EMBL/GenBank/DDBJ whole genome shotgun (WGS) entry which is preliminary data.</text>
</comment>
<sequence length="544" mass="60844">MTLVHAHSILKESLHKADLKKKSLTCDLEQIFFAALESIDLTLTIVCDYIVLSDFGGSVQLLAMPPKKAAAKPGIPAIKRGGKVYSRPEPIASGEVLTDICGKRWKIGKSVGVGGFGEIYLASDETGRAVTDKANYVIKIEPHDNGPLFVEISVYIRVAKLEMIEEWKKLKKNDNLGMPWYVTSGLHDYKSDKYRFMVIPRFGPDLHKLLMDKPGKRFNIKTVQAIALQVTDTLEYIHSKDYIHGDIKASNLLLGLTSKKNHQQVYLLDYGLASKYLNSDRIHVPYTPDLRKAHNGTLEYTSRDAHIGAFSRRGDLEILGYNLLEWTFGKLPWSADDTPENVAKQKNAFMAQMKSNGSLRKIYPTSLDIPGLDILESYIRYVAKLDFDEEPNYKHCKELLKKGLTKYNSLYLDEVATSTPPKSKSGGSKLKRVASAADALDGSSAPVVVPKKIRIPDEDDLPIKRATRKNKKILHKRKENMSTPPMVGSRSRSPALRSPDDTTNRTRPTRGAHAKKRFEDKAATLVNPTPAMLQVLAKTTSKRK</sequence>
<evidence type="ECO:0000256" key="5">
    <source>
        <dbReference type="SAM" id="MobiDB-lite"/>
    </source>
</evidence>
<dbReference type="AlphaFoldDB" id="A0A8J2LR18"/>
<accession>A0A8J2LR18</accession>